<evidence type="ECO:0000313" key="10">
    <source>
        <dbReference type="EnsemblMetazoa" id="BGLB025475-PA"/>
    </source>
</evidence>
<dbReference type="PANTHER" id="PTHR10758">
    <property type="entry name" value="26S PROTEASOME NON-ATPASE REGULATORY SUBUNIT 3/COP9 SIGNALOSOME COMPLEX SUBUNIT 3"/>
    <property type="match status" value="1"/>
</dbReference>
<dbReference type="Gene3D" id="1.25.40.570">
    <property type="match status" value="1"/>
</dbReference>
<dbReference type="OrthoDB" id="29061at2759"/>
<dbReference type="InterPro" id="IPR036390">
    <property type="entry name" value="WH_DNA-bd_sf"/>
</dbReference>
<keyword evidence="6" id="KW-0736">Signalosome</keyword>
<evidence type="ECO:0000256" key="2">
    <source>
        <dbReference type="ARBA" id="ARBA00004496"/>
    </source>
</evidence>
<evidence type="ECO:0000256" key="6">
    <source>
        <dbReference type="ARBA" id="ARBA00022790"/>
    </source>
</evidence>
<feature type="domain" description="PCI" evidence="9">
    <location>
        <begin position="117"/>
        <end position="300"/>
    </location>
</feature>
<comment type="subcellular location">
    <subcellularLocation>
        <location evidence="2">Cytoplasm</location>
    </subcellularLocation>
    <subcellularLocation>
        <location evidence="1">Nucleus</location>
    </subcellularLocation>
</comment>
<dbReference type="Pfam" id="PF01399">
    <property type="entry name" value="PCI"/>
    <property type="match status" value="1"/>
</dbReference>
<dbReference type="GO" id="GO:0006511">
    <property type="term" value="P:ubiquitin-dependent protein catabolic process"/>
    <property type="evidence" value="ECO:0007669"/>
    <property type="project" value="TreeGrafter"/>
</dbReference>
<evidence type="ECO:0000256" key="5">
    <source>
        <dbReference type="ARBA" id="ARBA00022490"/>
    </source>
</evidence>
<dbReference type="GO" id="GO:0008180">
    <property type="term" value="C:COP9 signalosome"/>
    <property type="evidence" value="ECO:0007669"/>
    <property type="project" value="UniProtKB-KW"/>
</dbReference>
<dbReference type="GO" id="GO:0005737">
    <property type="term" value="C:cytoplasm"/>
    <property type="evidence" value="ECO:0007669"/>
    <property type="project" value="UniProtKB-SubCell"/>
</dbReference>
<protein>
    <recommendedName>
        <fullName evidence="4">COP9 signalosome complex subunit 3</fullName>
    </recommendedName>
</protein>
<dbReference type="Pfam" id="PF22788">
    <property type="entry name" value="COP9_hel_rpt"/>
    <property type="match status" value="1"/>
</dbReference>
<evidence type="ECO:0000256" key="7">
    <source>
        <dbReference type="ARBA" id="ARBA00023242"/>
    </source>
</evidence>
<dbReference type="STRING" id="6526.A0A2C9KZU6"/>
<dbReference type="AlphaFoldDB" id="A0A2C9KZU6"/>
<sequence>MASSLEHYVNMVQTMSSTGNFTQLCDFINKSSDTLAKNASHLDNVYATLDIQQASLGVLGILCVKFSLSNMPDLETTLIQTTEFLAKCNGEHVRYATDNYAELCHKFAQAIIDRKMYARGIAPLVQAIQKIQIHPAQLTSIHSSLCQLCLLSKNLKPALVFLDIDITDISREIISLPKYTPQVLQRYIKPLCQAYMDLAAVYLQNNLADLRMTVTKHTDIFNRDNNMGLVKQCMTSLIKKNIQRLTKTFLTLSLADMANRVQLVSPKEAEKYVLHMIEDREIFATINQKDGMVRFHDNPENFNSPNMLLELDKEMQRCIQLDEKLRDMDRDIAINPQYVQKSSGSHDDDLPGTSGKIQAY</sequence>
<proteinExistence type="inferred from homology"/>
<dbReference type="KEGG" id="bgt:106057011"/>
<keyword evidence="5" id="KW-0963">Cytoplasm</keyword>
<dbReference type="InterPro" id="IPR000717">
    <property type="entry name" value="PCI_dom"/>
</dbReference>
<dbReference type="Proteomes" id="UP000076420">
    <property type="component" value="Unassembled WGS sequence"/>
</dbReference>
<evidence type="ECO:0000313" key="11">
    <source>
        <dbReference type="Proteomes" id="UP000076420"/>
    </source>
</evidence>
<dbReference type="SUPFAM" id="SSF46785">
    <property type="entry name" value="Winged helix' DNA-binding domain"/>
    <property type="match status" value="1"/>
</dbReference>
<feature type="region of interest" description="Disordered" evidence="8">
    <location>
        <begin position="337"/>
        <end position="360"/>
    </location>
</feature>
<evidence type="ECO:0000256" key="1">
    <source>
        <dbReference type="ARBA" id="ARBA00004123"/>
    </source>
</evidence>
<dbReference type="InterPro" id="IPR050756">
    <property type="entry name" value="CSN3"/>
</dbReference>
<evidence type="ECO:0000256" key="8">
    <source>
        <dbReference type="SAM" id="MobiDB-lite"/>
    </source>
</evidence>
<dbReference type="PANTHER" id="PTHR10758:SF1">
    <property type="entry name" value="COP9 SIGNALOSOME COMPLEX SUBUNIT 3"/>
    <property type="match status" value="1"/>
</dbReference>
<name>A0A2C9KZU6_BIOGL</name>
<dbReference type="InterPro" id="IPR055089">
    <property type="entry name" value="COP9_N"/>
</dbReference>
<dbReference type="VEuPathDB" id="VectorBase:BGLB025475"/>
<dbReference type="PROSITE" id="PS50250">
    <property type="entry name" value="PCI"/>
    <property type="match status" value="1"/>
</dbReference>
<reference evidence="10" key="1">
    <citation type="submission" date="2020-05" db="UniProtKB">
        <authorList>
            <consortium name="EnsemblMetazoa"/>
        </authorList>
    </citation>
    <scope>IDENTIFICATION</scope>
    <source>
        <strain evidence="10">BB02</strain>
    </source>
</reference>
<dbReference type="VEuPathDB" id="VectorBase:BGLAX_042536"/>
<dbReference type="SMART" id="SM00088">
    <property type="entry name" value="PINT"/>
    <property type="match status" value="1"/>
</dbReference>
<accession>A0A2C9KZU6</accession>
<evidence type="ECO:0000256" key="3">
    <source>
        <dbReference type="ARBA" id="ARBA00007084"/>
    </source>
</evidence>
<gene>
    <name evidence="10" type="primary">106057011</name>
</gene>
<keyword evidence="7" id="KW-0539">Nucleus</keyword>
<evidence type="ECO:0000256" key="4">
    <source>
        <dbReference type="ARBA" id="ARBA00014878"/>
    </source>
</evidence>
<dbReference type="FunFam" id="1.10.10.10:FF:000354">
    <property type="entry name" value="COP9 signalosome complex subunit 3"/>
    <property type="match status" value="1"/>
</dbReference>
<organism evidence="10 11">
    <name type="scientific">Biomphalaria glabrata</name>
    <name type="common">Bloodfluke planorb</name>
    <name type="synonym">Freshwater snail</name>
    <dbReference type="NCBI Taxonomy" id="6526"/>
    <lineage>
        <taxon>Eukaryota</taxon>
        <taxon>Metazoa</taxon>
        <taxon>Spiralia</taxon>
        <taxon>Lophotrochozoa</taxon>
        <taxon>Mollusca</taxon>
        <taxon>Gastropoda</taxon>
        <taxon>Heterobranchia</taxon>
        <taxon>Euthyneura</taxon>
        <taxon>Panpulmonata</taxon>
        <taxon>Hygrophila</taxon>
        <taxon>Lymnaeoidea</taxon>
        <taxon>Planorbidae</taxon>
        <taxon>Biomphalaria</taxon>
    </lineage>
</organism>
<dbReference type="EnsemblMetazoa" id="BGLB025475-RA">
    <property type="protein sequence ID" value="BGLB025475-PA"/>
    <property type="gene ID" value="BGLB025475"/>
</dbReference>
<evidence type="ECO:0000259" key="9">
    <source>
        <dbReference type="PROSITE" id="PS50250"/>
    </source>
</evidence>
<comment type="similarity">
    <text evidence="3">Belongs to the CSN3 family.</text>
</comment>